<keyword evidence="5" id="KW-0067">ATP-binding</keyword>
<keyword evidence="7 8" id="KW-0472">Membrane</keyword>
<accession>A0A6A1RNH0</accession>
<dbReference type="PROSITE" id="PS50929">
    <property type="entry name" value="ABC_TM1F"/>
    <property type="match status" value="1"/>
</dbReference>
<evidence type="ECO:0000256" key="2">
    <source>
        <dbReference type="ARBA" id="ARBA00022692"/>
    </source>
</evidence>
<dbReference type="PANTHER" id="PTHR43394:SF1">
    <property type="entry name" value="ATP-BINDING CASSETTE SUB-FAMILY B MEMBER 10, MITOCHONDRIAL"/>
    <property type="match status" value="1"/>
</dbReference>
<protein>
    <submittedName>
        <fullName evidence="9">Type I secretion system permease/ATPase</fullName>
    </submittedName>
</protein>
<keyword evidence="3" id="KW-0547">Nucleotide-binding</keyword>
<dbReference type="Proteomes" id="UP000887320">
    <property type="component" value="Unassembled WGS sequence"/>
</dbReference>
<dbReference type="EMBL" id="JAHWXT010000008">
    <property type="protein sequence ID" value="MCF0266584.1"/>
    <property type="molecule type" value="Genomic_DNA"/>
</dbReference>
<feature type="transmembrane region" description="Helical" evidence="8">
    <location>
        <begin position="196"/>
        <end position="216"/>
    </location>
</feature>
<evidence type="ECO:0000256" key="7">
    <source>
        <dbReference type="ARBA" id="ARBA00023136"/>
    </source>
</evidence>
<feature type="transmembrane region" description="Helical" evidence="8">
    <location>
        <begin position="162"/>
        <end position="184"/>
    </location>
</feature>
<dbReference type="Gene3D" id="1.20.1560.10">
    <property type="entry name" value="ABC transporter type 1, transmembrane domain"/>
    <property type="match status" value="1"/>
</dbReference>
<keyword evidence="2 8" id="KW-0812">Transmembrane</keyword>
<evidence type="ECO:0000256" key="3">
    <source>
        <dbReference type="ARBA" id="ARBA00022741"/>
    </source>
</evidence>
<evidence type="ECO:0000256" key="1">
    <source>
        <dbReference type="ARBA" id="ARBA00004651"/>
    </source>
</evidence>
<dbReference type="NCBIfam" id="TIGR03375">
    <property type="entry name" value="type_I_sec_LssB"/>
    <property type="match status" value="1"/>
</dbReference>
<dbReference type="GO" id="GO:0005524">
    <property type="term" value="F:ATP binding"/>
    <property type="evidence" value="ECO:0007669"/>
    <property type="project" value="UniProtKB-KW"/>
</dbReference>
<dbReference type="InterPro" id="IPR036640">
    <property type="entry name" value="ABC1_TM_sf"/>
</dbReference>
<dbReference type="InterPro" id="IPR005074">
    <property type="entry name" value="Peptidase_C39"/>
</dbReference>
<dbReference type="RefSeq" id="WP_004723489.1">
    <property type="nucleotide sequence ID" value="NZ_BBRY01000011.1"/>
</dbReference>
<evidence type="ECO:0000256" key="5">
    <source>
        <dbReference type="ARBA" id="ARBA00022840"/>
    </source>
</evidence>
<evidence type="ECO:0000256" key="6">
    <source>
        <dbReference type="ARBA" id="ARBA00022989"/>
    </source>
</evidence>
<dbReference type="InterPro" id="IPR039421">
    <property type="entry name" value="Type_1_exporter"/>
</dbReference>
<proteinExistence type="predicted"/>
<dbReference type="InterPro" id="IPR027417">
    <property type="entry name" value="P-loop_NTPase"/>
</dbReference>
<comment type="caution">
    <text evidence="9">The sequence shown here is derived from an EMBL/GenBank/DDBJ whole genome shotgun (WGS) entry which is preliminary data.</text>
</comment>
<evidence type="ECO:0000256" key="8">
    <source>
        <dbReference type="SAM" id="Phobius"/>
    </source>
</evidence>
<dbReference type="GO" id="GO:0016887">
    <property type="term" value="F:ATP hydrolysis activity"/>
    <property type="evidence" value="ECO:0007669"/>
    <property type="project" value="InterPro"/>
</dbReference>
<organism evidence="9 10">
    <name type="scientific">Acinetobacter guillouiae</name>
    <name type="common">Acinetobacter genomosp. 11</name>
    <dbReference type="NCBI Taxonomy" id="106649"/>
    <lineage>
        <taxon>Bacteria</taxon>
        <taxon>Pseudomonadati</taxon>
        <taxon>Pseudomonadota</taxon>
        <taxon>Gammaproteobacteria</taxon>
        <taxon>Moraxellales</taxon>
        <taxon>Moraxellaceae</taxon>
        <taxon>Acinetobacter</taxon>
    </lineage>
</organism>
<evidence type="ECO:0000256" key="4">
    <source>
        <dbReference type="ARBA" id="ARBA00022801"/>
    </source>
</evidence>
<dbReference type="Pfam" id="PF00664">
    <property type="entry name" value="ABC_membrane"/>
    <property type="match status" value="1"/>
</dbReference>
<dbReference type="Pfam" id="PF00005">
    <property type="entry name" value="ABC_tran"/>
    <property type="match status" value="1"/>
</dbReference>
<comment type="subcellular location">
    <subcellularLocation>
        <location evidence="1">Cell membrane</location>
        <topology evidence="1">Multi-pass membrane protein</topology>
    </subcellularLocation>
</comment>
<name>A0A6A1RNH0_ACIGI</name>
<dbReference type="SUPFAM" id="SSF90123">
    <property type="entry name" value="ABC transporter transmembrane region"/>
    <property type="match status" value="1"/>
</dbReference>
<dbReference type="InterPro" id="IPR011527">
    <property type="entry name" value="ABC1_TM_dom"/>
</dbReference>
<dbReference type="SUPFAM" id="SSF52540">
    <property type="entry name" value="P-loop containing nucleoside triphosphate hydrolases"/>
    <property type="match status" value="1"/>
</dbReference>
<dbReference type="Gene3D" id="3.40.50.300">
    <property type="entry name" value="P-loop containing nucleotide triphosphate hydrolases"/>
    <property type="match status" value="1"/>
</dbReference>
<evidence type="ECO:0000313" key="9">
    <source>
        <dbReference type="EMBL" id="MCF0266584.1"/>
    </source>
</evidence>
<dbReference type="InterPro" id="IPR003593">
    <property type="entry name" value="AAA+_ATPase"/>
</dbReference>
<keyword evidence="4" id="KW-0378">Hydrolase</keyword>
<evidence type="ECO:0000313" key="10">
    <source>
        <dbReference type="Proteomes" id="UP000887320"/>
    </source>
</evidence>
<dbReference type="SMART" id="SM00382">
    <property type="entry name" value="AAA"/>
    <property type="match status" value="1"/>
</dbReference>
<dbReference type="Gene3D" id="3.90.70.10">
    <property type="entry name" value="Cysteine proteinases"/>
    <property type="match status" value="1"/>
</dbReference>
<dbReference type="PROSITE" id="PS50990">
    <property type="entry name" value="PEPTIDASE_C39"/>
    <property type="match status" value="1"/>
</dbReference>
<dbReference type="AlphaFoldDB" id="A0A6A1RNH0"/>
<dbReference type="GO" id="GO:0008233">
    <property type="term" value="F:peptidase activity"/>
    <property type="evidence" value="ECO:0007669"/>
    <property type="project" value="InterPro"/>
</dbReference>
<dbReference type="PANTHER" id="PTHR43394">
    <property type="entry name" value="ATP-DEPENDENT PERMEASE MDL1, MITOCHONDRIAL"/>
    <property type="match status" value="1"/>
</dbReference>
<dbReference type="CDD" id="cd18587">
    <property type="entry name" value="ABC_6TM_LapB_like"/>
    <property type="match status" value="1"/>
</dbReference>
<dbReference type="GO" id="GO:0015421">
    <property type="term" value="F:ABC-type oligopeptide transporter activity"/>
    <property type="evidence" value="ECO:0007669"/>
    <property type="project" value="TreeGrafter"/>
</dbReference>
<keyword evidence="6 8" id="KW-1133">Transmembrane helix</keyword>
<dbReference type="InterPro" id="IPR017750">
    <property type="entry name" value="ATPase_T1SS"/>
</dbReference>
<dbReference type="GO" id="GO:0006508">
    <property type="term" value="P:proteolysis"/>
    <property type="evidence" value="ECO:0007669"/>
    <property type="project" value="InterPro"/>
</dbReference>
<sequence>MNTKTLNYQPWLQAIITVAQHYRMQPAEEQIRLQLDWNKYTNIDDMLSIITRQVGLNVRKADFSTDVLNPWRLPVVVEFNNGQVAVIEKVDNEGNASLQLSGDQGLSQTFNLHELQANASRVYIFRPETSIPDARVDEYIKPYEKSWFWDIVLKDWKRYTDIMVASMIANILALATIIFSMQVYDRVVPSQSIPTLWVLAGGVLIAAVFEFVLRIARVYLSDIIGKRADLKISDRVFGHALRIRNKDRARSTGSFISQIRELEGVRELVTSTTISAIADLPFFFLFLAIFWIIGGNIFWVMLLVVPLMIIPGFLVQKKLAQLATEGMRESAIRNAILVEAVQGIEDIKLLRAEARFQNQWNHMNEVSADVSMRQRKIVGWLNAWTQKIQGLTYAIVVLVGCFAVMKGDMTTGALVACSILSSRMLAPISQVTGVLGRWQQAKVAKNGLDELMQKPVDRPDRAQLIQRKVLSGDYDFKGVVFKYTEDDPRPTLVIPQLKIHAGEKVAILGRNGAGKSSLLQLLSGMQLPVQGKISLDGVDQSLLDPDDIRRDMALLNQNAHLFFGTIRENLTLGAPLASNDEIIRALQITNALEIVEQKKEGLDHLILEGGVGFSGGQKQALLLTRLLLRNPNIVLLDEPTASIDDVSEKVLIQHLKEWLGHRTLVVATHRPAVLQLVDRIIVVHEGKIIKDGPRDAILNPAQQANAGGTST</sequence>
<gene>
    <name evidence="9" type="ORF">KW868_19205</name>
</gene>
<dbReference type="InterPro" id="IPR003439">
    <property type="entry name" value="ABC_transporter-like_ATP-bd"/>
</dbReference>
<dbReference type="GO" id="GO:0005886">
    <property type="term" value="C:plasma membrane"/>
    <property type="evidence" value="ECO:0007669"/>
    <property type="project" value="UniProtKB-SubCell"/>
</dbReference>
<reference evidence="9" key="1">
    <citation type="submission" date="2021-07" db="EMBL/GenBank/DDBJ databases">
        <authorList>
            <person name="Fernandez M."/>
            <person name="Pereira P."/>
            <person name="Torres Tejerizo G.A."/>
            <person name="Gonzalez P."/>
            <person name="Agostini E."/>
        </authorList>
    </citation>
    <scope>NUCLEOTIDE SEQUENCE</scope>
    <source>
        <strain evidence="9">SFC 500-1A</strain>
    </source>
</reference>
<dbReference type="PROSITE" id="PS50893">
    <property type="entry name" value="ABC_TRANSPORTER_2"/>
    <property type="match status" value="1"/>
</dbReference>